<comment type="catalytic activity">
    <reaction evidence="1">
        <text>a myo-inositol phosphate + H2O = myo-inositol + phosphate</text>
        <dbReference type="Rhea" id="RHEA:24056"/>
        <dbReference type="ChEBI" id="CHEBI:15377"/>
        <dbReference type="ChEBI" id="CHEBI:17268"/>
        <dbReference type="ChEBI" id="CHEBI:43474"/>
        <dbReference type="ChEBI" id="CHEBI:84139"/>
        <dbReference type="EC" id="3.1.3.25"/>
    </reaction>
</comment>
<keyword evidence="3" id="KW-0479">Metal-binding</keyword>
<evidence type="ECO:0000256" key="3">
    <source>
        <dbReference type="ARBA" id="ARBA00022723"/>
    </source>
</evidence>
<evidence type="ECO:0000256" key="5">
    <source>
        <dbReference type="ARBA" id="ARBA00022842"/>
    </source>
</evidence>
<dbReference type="PANTHER" id="PTHR20854:SF4">
    <property type="entry name" value="INOSITOL-1-MONOPHOSPHATASE-RELATED"/>
    <property type="match status" value="1"/>
</dbReference>
<comment type="caution">
    <text evidence="6">The sequence shown here is derived from an EMBL/GenBank/DDBJ whole genome shotgun (WGS) entry which is preliminary data.</text>
</comment>
<dbReference type="Gene3D" id="3.40.190.80">
    <property type="match status" value="1"/>
</dbReference>
<evidence type="ECO:0000256" key="4">
    <source>
        <dbReference type="ARBA" id="ARBA00022801"/>
    </source>
</evidence>
<protein>
    <recommendedName>
        <fullName evidence="2">inositol-phosphate phosphatase</fullName>
        <ecNumber evidence="2">3.1.3.25</ecNumber>
    </recommendedName>
</protein>
<keyword evidence="7" id="KW-1185">Reference proteome</keyword>
<dbReference type="InterPro" id="IPR020550">
    <property type="entry name" value="Inositol_monophosphatase_CS"/>
</dbReference>
<dbReference type="Gene3D" id="3.30.540.10">
    <property type="entry name" value="Fructose-1,6-Bisphosphatase, subunit A, domain 1"/>
    <property type="match status" value="1"/>
</dbReference>
<accession>A0ABP4YXX2</accession>
<evidence type="ECO:0000313" key="7">
    <source>
        <dbReference type="Proteomes" id="UP001500218"/>
    </source>
</evidence>
<dbReference type="Proteomes" id="UP001500218">
    <property type="component" value="Unassembled WGS sequence"/>
</dbReference>
<evidence type="ECO:0000313" key="6">
    <source>
        <dbReference type="EMBL" id="GAA1832035.1"/>
    </source>
</evidence>
<reference evidence="7" key="1">
    <citation type="journal article" date="2019" name="Int. J. Syst. Evol. Microbiol.">
        <title>The Global Catalogue of Microorganisms (GCM) 10K type strain sequencing project: providing services to taxonomists for standard genome sequencing and annotation.</title>
        <authorList>
            <consortium name="The Broad Institute Genomics Platform"/>
            <consortium name="The Broad Institute Genome Sequencing Center for Infectious Disease"/>
            <person name="Wu L."/>
            <person name="Ma J."/>
        </authorList>
    </citation>
    <scope>NUCLEOTIDE SEQUENCE [LARGE SCALE GENOMIC DNA]</scope>
    <source>
        <strain evidence="7">JCM 13250</strain>
    </source>
</reference>
<dbReference type="EC" id="3.1.3.25" evidence="2"/>
<sequence>MLEVERLIRSVAATEIMPRFGQLAAADIVEKTGPDNLVTVADRAAESALTAGLTAILPGSVVVGEEAVADDPGVLDALVGDAPAWIVDPIDGTYNYATNNPRFTVLVALAHRGSLLASWTLAPALDMFATAVAGQGAHLDGRPLRVGSAPDDLRHLDVTAPQQKWWTPAQREQFNAMCAHAVSLGFYDTTGLEYVTLAAGRRTAMILTWDFPWDHAAGALLVAEAGGVMIGGDGTPYRPSAGNPLPMIAAPVAASVARLHAALRGERPPASSRAGDG</sequence>
<dbReference type="InterPro" id="IPR020583">
    <property type="entry name" value="Inositol_monoP_metal-BS"/>
</dbReference>
<dbReference type="EMBL" id="BAAALT010000272">
    <property type="protein sequence ID" value="GAA1832035.1"/>
    <property type="molecule type" value="Genomic_DNA"/>
</dbReference>
<organism evidence="6 7">
    <name type="scientific">Luedemannella flava</name>
    <dbReference type="NCBI Taxonomy" id="349316"/>
    <lineage>
        <taxon>Bacteria</taxon>
        <taxon>Bacillati</taxon>
        <taxon>Actinomycetota</taxon>
        <taxon>Actinomycetes</taxon>
        <taxon>Micromonosporales</taxon>
        <taxon>Micromonosporaceae</taxon>
        <taxon>Luedemannella</taxon>
    </lineage>
</organism>
<dbReference type="PANTHER" id="PTHR20854">
    <property type="entry name" value="INOSITOL MONOPHOSPHATASE"/>
    <property type="match status" value="1"/>
</dbReference>
<evidence type="ECO:0000256" key="2">
    <source>
        <dbReference type="ARBA" id="ARBA00013106"/>
    </source>
</evidence>
<dbReference type="InterPro" id="IPR000760">
    <property type="entry name" value="Inositol_monophosphatase-like"/>
</dbReference>
<evidence type="ECO:0000256" key="1">
    <source>
        <dbReference type="ARBA" id="ARBA00001033"/>
    </source>
</evidence>
<dbReference type="PRINTS" id="PR00377">
    <property type="entry name" value="IMPHPHTASES"/>
</dbReference>
<keyword evidence="4" id="KW-0378">Hydrolase</keyword>
<dbReference type="SUPFAM" id="SSF56655">
    <property type="entry name" value="Carbohydrate phosphatase"/>
    <property type="match status" value="1"/>
</dbReference>
<dbReference type="Pfam" id="PF00459">
    <property type="entry name" value="Inositol_P"/>
    <property type="match status" value="1"/>
</dbReference>
<dbReference type="PROSITE" id="PS00630">
    <property type="entry name" value="IMP_2"/>
    <property type="match status" value="1"/>
</dbReference>
<name>A0ABP4YXX2_9ACTN</name>
<dbReference type="PROSITE" id="PS00629">
    <property type="entry name" value="IMP_1"/>
    <property type="match status" value="1"/>
</dbReference>
<proteinExistence type="predicted"/>
<gene>
    <name evidence="6" type="ORF">GCM10009682_58210</name>
</gene>
<keyword evidence="5" id="KW-0460">Magnesium</keyword>